<organism evidence="1">
    <name type="scientific">Caldithrix abyssi</name>
    <dbReference type="NCBI Taxonomy" id="187145"/>
    <lineage>
        <taxon>Bacteria</taxon>
        <taxon>Pseudomonadati</taxon>
        <taxon>Calditrichota</taxon>
        <taxon>Calditrichia</taxon>
        <taxon>Calditrichales</taxon>
        <taxon>Calditrichaceae</taxon>
        <taxon>Caldithrix</taxon>
    </lineage>
</organism>
<dbReference type="AlphaFoldDB" id="A0A7V5PRP2"/>
<dbReference type="EMBL" id="DROD01000628">
    <property type="protein sequence ID" value="HHJ53495.1"/>
    <property type="molecule type" value="Genomic_DNA"/>
</dbReference>
<sequence length="325" mass="35950">MVQLAFAGNTRYAASFLELGVGARALGMGGAHVALSDDATGFYWNPGGLAFLPNLQAASMYANLFNTLETQSYGSVAMPIFGGATISVAWIRLSVTDIPRYDFEDNQAINAYQRIHGLAEPLDDEPVDYFGSYEDAYIISFAKFIPVNLDLGWQYFEVPVNFGAGLNLKMLRQSLDDKKGSGMGLDLGLVMRVSLNQIFTESYYGDLTFGLNVQDIANTTITWDTDSKHKDLVDRNFKYGFSYNQPIGFLNGEMVFSFDLDSKYNGATHLGLEYVYNSSLAVRVGSNAGYFTAGAGLYLWKFHFDYAYQSHDLGNSHRVSILFGL</sequence>
<dbReference type="Proteomes" id="UP000886124">
    <property type="component" value="Unassembled WGS sequence"/>
</dbReference>
<reference evidence="1" key="1">
    <citation type="journal article" date="2020" name="mSystems">
        <title>Genome- and Community-Level Interaction Insights into Carbon Utilization and Element Cycling Functions of Hydrothermarchaeota in Hydrothermal Sediment.</title>
        <authorList>
            <person name="Zhou Z."/>
            <person name="Liu Y."/>
            <person name="Xu W."/>
            <person name="Pan J."/>
            <person name="Luo Z.H."/>
            <person name="Li M."/>
        </authorList>
    </citation>
    <scope>NUCLEOTIDE SEQUENCE [LARGE SCALE GENOMIC DNA]</scope>
    <source>
        <strain evidence="1">HyVt-527</strain>
    </source>
</reference>
<evidence type="ECO:0000313" key="1">
    <source>
        <dbReference type="EMBL" id="HHJ53495.1"/>
    </source>
</evidence>
<gene>
    <name evidence="1" type="ORF">ENJ89_09900</name>
</gene>
<evidence type="ECO:0008006" key="2">
    <source>
        <dbReference type="Google" id="ProtNLM"/>
    </source>
</evidence>
<accession>A0A7V5PRP2</accession>
<dbReference type="Gene3D" id="2.40.160.60">
    <property type="entry name" value="Outer membrane protein transport protein (OMPP1/FadL/TodX)"/>
    <property type="match status" value="1"/>
</dbReference>
<comment type="caution">
    <text evidence="1">The sequence shown here is derived from an EMBL/GenBank/DDBJ whole genome shotgun (WGS) entry which is preliminary data.</text>
</comment>
<name>A0A7V5PRP2_CALAY</name>
<protein>
    <recommendedName>
        <fullName evidence="2">PorV/PorQ family protein</fullName>
    </recommendedName>
</protein>
<proteinExistence type="predicted"/>